<keyword evidence="10 17" id="KW-1133">Transmembrane helix</keyword>
<evidence type="ECO:0000256" key="17">
    <source>
        <dbReference type="HAMAP-Rule" id="MF_01006"/>
    </source>
</evidence>
<feature type="transmembrane region" description="Helical" evidence="17">
    <location>
        <begin position="6"/>
        <end position="27"/>
    </location>
</feature>
<dbReference type="RefSeq" id="WP_207654252.1">
    <property type="nucleotide sequence ID" value="NZ_FNUK01000001.1"/>
</dbReference>
<evidence type="ECO:0000256" key="9">
    <source>
        <dbReference type="ARBA" id="ARBA00022984"/>
    </source>
</evidence>
<reference evidence="19" key="1">
    <citation type="submission" date="2016-10" db="EMBL/GenBank/DDBJ databases">
        <authorList>
            <person name="Varghese N."/>
            <person name="Submissions S."/>
        </authorList>
    </citation>
    <scope>NUCLEOTIDE SEQUENCE [LARGE SCALE GENOMIC DNA]</scope>
    <source>
        <strain evidence="19">DSM 5463</strain>
    </source>
</reference>
<feature type="transmembrane region" description="Helical" evidence="17">
    <location>
        <begin position="104"/>
        <end position="125"/>
    </location>
</feature>
<comment type="catalytic activity">
    <reaction evidence="16 17">
        <text>di-trans,octa-cis-undecaprenyl diphosphate + H2O = di-trans,octa-cis-undecaprenyl phosphate + phosphate + H(+)</text>
        <dbReference type="Rhea" id="RHEA:28094"/>
        <dbReference type="ChEBI" id="CHEBI:15377"/>
        <dbReference type="ChEBI" id="CHEBI:15378"/>
        <dbReference type="ChEBI" id="CHEBI:43474"/>
        <dbReference type="ChEBI" id="CHEBI:58405"/>
        <dbReference type="ChEBI" id="CHEBI:60392"/>
        <dbReference type="EC" id="3.6.1.27"/>
    </reaction>
</comment>
<keyword evidence="12 17" id="KW-0046">Antibiotic resistance</keyword>
<dbReference type="InterPro" id="IPR003824">
    <property type="entry name" value="UppP"/>
</dbReference>
<feature type="transmembrane region" description="Helical" evidence="17">
    <location>
        <begin position="183"/>
        <end position="201"/>
    </location>
</feature>
<accession>A0A1H5RJR8</accession>
<keyword evidence="9 17" id="KW-0573">Peptidoglycan synthesis</keyword>
<comment type="subcellular location">
    <subcellularLocation>
        <location evidence="1 17">Cell membrane</location>
        <topology evidence="1 17">Multi-pass membrane protein</topology>
    </subcellularLocation>
</comment>
<keyword evidence="13 17" id="KW-0961">Cell wall biogenesis/degradation</keyword>
<dbReference type="Proteomes" id="UP000242850">
    <property type="component" value="Unassembled WGS sequence"/>
</dbReference>
<keyword evidence="8 17" id="KW-0133">Cell shape</keyword>
<keyword evidence="6 17" id="KW-0812">Transmembrane</keyword>
<proteinExistence type="inferred from homology"/>
<evidence type="ECO:0000313" key="18">
    <source>
        <dbReference type="EMBL" id="SEF38605.1"/>
    </source>
</evidence>
<dbReference type="HAMAP" id="MF_01006">
    <property type="entry name" value="Undec_diphosphatase"/>
    <property type="match status" value="1"/>
</dbReference>
<name>A0A1H5RJR8_9CLOT</name>
<dbReference type="GO" id="GO:0009252">
    <property type="term" value="P:peptidoglycan biosynthetic process"/>
    <property type="evidence" value="ECO:0007669"/>
    <property type="project" value="UniProtKB-KW"/>
</dbReference>
<evidence type="ECO:0000256" key="12">
    <source>
        <dbReference type="ARBA" id="ARBA00023251"/>
    </source>
</evidence>
<dbReference type="PANTHER" id="PTHR30622">
    <property type="entry name" value="UNDECAPRENYL-DIPHOSPHATASE"/>
    <property type="match status" value="1"/>
</dbReference>
<keyword evidence="7 17" id="KW-0378">Hydrolase</keyword>
<protein>
    <recommendedName>
        <fullName evidence="4 17">Undecaprenyl-diphosphatase</fullName>
        <ecNumber evidence="3 17">3.6.1.27</ecNumber>
    </recommendedName>
    <alternativeName>
        <fullName evidence="15 17">Bacitracin resistance protein</fullName>
    </alternativeName>
    <alternativeName>
        <fullName evidence="14 17">Undecaprenyl pyrophosphate phosphatase</fullName>
    </alternativeName>
</protein>
<evidence type="ECO:0000256" key="11">
    <source>
        <dbReference type="ARBA" id="ARBA00023136"/>
    </source>
</evidence>
<evidence type="ECO:0000256" key="1">
    <source>
        <dbReference type="ARBA" id="ARBA00004651"/>
    </source>
</evidence>
<sequence>MILKAIILGIIEGLTEFLPISSTGHLIIANKYINFTGEFANVFDVVIQVGAILAVIFYFWDKIFPSFNNKQKAKKVYYLWVKVVLGFLPAAVLGFLFEDKIDKYLFNPLSVSIALIFGAILLLIAESKLKRVRVFDTDDMTYMDALLVGIFQCLALWPGMSRSASTIIGGLLIGLSREVSAEFSFFLAIPTLIGASFLKLLKSSLSFSLVEWTTLFIGTLVSFIVALLVIKFFMGYIKRKDLRPFAYYRILLAVIVILFEIL</sequence>
<dbReference type="EMBL" id="FNUK01000001">
    <property type="protein sequence ID" value="SEF38605.1"/>
    <property type="molecule type" value="Genomic_DNA"/>
</dbReference>
<evidence type="ECO:0000256" key="16">
    <source>
        <dbReference type="ARBA" id="ARBA00047594"/>
    </source>
</evidence>
<feature type="transmembrane region" description="Helical" evidence="17">
    <location>
        <begin position="39"/>
        <end position="59"/>
    </location>
</feature>
<gene>
    <name evidence="17" type="primary">uppP</name>
    <name evidence="18" type="ORF">SAMN05660865_00032</name>
</gene>
<evidence type="ECO:0000313" key="19">
    <source>
        <dbReference type="Proteomes" id="UP000242850"/>
    </source>
</evidence>
<keyword evidence="19" id="KW-1185">Reference proteome</keyword>
<evidence type="ECO:0000256" key="7">
    <source>
        <dbReference type="ARBA" id="ARBA00022801"/>
    </source>
</evidence>
<dbReference type="Pfam" id="PF02673">
    <property type="entry name" value="BacA"/>
    <property type="match status" value="1"/>
</dbReference>
<dbReference type="EC" id="3.6.1.27" evidence="3 17"/>
<keyword evidence="5 17" id="KW-1003">Cell membrane</keyword>
<dbReference type="NCBIfam" id="NF001390">
    <property type="entry name" value="PRK00281.1-4"/>
    <property type="match status" value="1"/>
</dbReference>
<dbReference type="GO" id="GO:0046677">
    <property type="term" value="P:response to antibiotic"/>
    <property type="evidence" value="ECO:0007669"/>
    <property type="project" value="UniProtKB-UniRule"/>
</dbReference>
<evidence type="ECO:0000256" key="3">
    <source>
        <dbReference type="ARBA" id="ARBA00012374"/>
    </source>
</evidence>
<feature type="transmembrane region" description="Helical" evidence="17">
    <location>
        <begin position="213"/>
        <end position="233"/>
    </location>
</feature>
<dbReference type="GO" id="GO:0005886">
    <property type="term" value="C:plasma membrane"/>
    <property type="evidence" value="ECO:0007669"/>
    <property type="project" value="UniProtKB-SubCell"/>
</dbReference>
<evidence type="ECO:0000256" key="6">
    <source>
        <dbReference type="ARBA" id="ARBA00022692"/>
    </source>
</evidence>
<dbReference type="GO" id="GO:0008360">
    <property type="term" value="P:regulation of cell shape"/>
    <property type="evidence" value="ECO:0007669"/>
    <property type="project" value="UniProtKB-KW"/>
</dbReference>
<feature type="transmembrane region" description="Helical" evidence="17">
    <location>
        <begin position="145"/>
        <end position="171"/>
    </location>
</feature>
<dbReference type="GO" id="GO:0071555">
    <property type="term" value="P:cell wall organization"/>
    <property type="evidence" value="ECO:0007669"/>
    <property type="project" value="UniProtKB-KW"/>
</dbReference>
<evidence type="ECO:0000256" key="14">
    <source>
        <dbReference type="ARBA" id="ARBA00032707"/>
    </source>
</evidence>
<evidence type="ECO:0000256" key="4">
    <source>
        <dbReference type="ARBA" id="ARBA00021581"/>
    </source>
</evidence>
<evidence type="ECO:0000256" key="15">
    <source>
        <dbReference type="ARBA" id="ARBA00032932"/>
    </source>
</evidence>
<evidence type="ECO:0000256" key="10">
    <source>
        <dbReference type="ARBA" id="ARBA00022989"/>
    </source>
</evidence>
<comment type="miscellaneous">
    <text evidence="17">Bacitracin is thought to be involved in the inhibition of peptidoglycan synthesis by sequestering undecaprenyl diphosphate, thereby reducing the pool of lipid carrier available.</text>
</comment>
<evidence type="ECO:0000256" key="2">
    <source>
        <dbReference type="ARBA" id="ARBA00010621"/>
    </source>
</evidence>
<keyword evidence="11 17" id="KW-0472">Membrane</keyword>
<organism evidence="18 19">
    <name type="scientific">Caloramator fervidus</name>
    <dbReference type="NCBI Taxonomy" id="29344"/>
    <lineage>
        <taxon>Bacteria</taxon>
        <taxon>Bacillati</taxon>
        <taxon>Bacillota</taxon>
        <taxon>Clostridia</taxon>
        <taxon>Eubacteriales</taxon>
        <taxon>Clostridiaceae</taxon>
        <taxon>Caloramator</taxon>
    </lineage>
</organism>
<feature type="transmembrane region" description="Helical" evidence="17">
    <location>
        <begin position="79"/>
        <end position="97"/>
    </location>
</feature>
<dbReference type="GO" id="GO:0050380">
    <property type="term" value="F:undecaprenyl-diphosphatase activity"/>
    <property type="evidence" value="ECO:0007669"/>
    <property type="project" value="UniProtKB-UniRule"/>
</dbReference>
<evidence type="ECO:0000256" key="8">
    <source>
        <dbReference type="ARBA" id="ARBA00022960"/>
    </source>
</evidence>
<comment type="similarity">
    <text evidence="2 17">Belongs to the UppP family.</text>
</comment>
<feature type="transmembrane region" description="Helical" evidence="17">
    <location>
        <begin position="245"/>
        <end position="261"/>
    </location>
</feature>
<dbReference type="PANTHER" id="PTHR30622:SF3">
    <property type="entry name" value="UNDECAPRENYL-DIPHOSPHATASE"/>
    <property type="match status" value="1"/>
</dbReference>
<dbReference type="NCBIfam" id="NF001389">
    <property type="entry name" value="PRK00281.1-2"/>
    <property type="match status" value="1"/>
</dbReference>
<evidence type="ECO:0000256" key="13">
    <source>
        <dbReference type="ARBA" id="ARBA00023316"/>
    </source>
</evidence>
<comment type="function">
    <text evidence="17">Catalyzes the dephosphorylation of undecaprenyl diphosphate (UPP). Confers resistance to bacitracin.</text>
</comment>
<dbReference type="NCBIfam" id="TIGR00753">
    <property type="entry name" value="undec_PP_bacA"/>
    <property type="match status" value="1"/>
</dbReference>
<evidence type="ECO:0000256" key="5">
    <source>
        <dbReference type="ARBA" id="ARBA00022475"/>
    </source>
</evidence>
<dbReference type="AlphaFoldDB" id="A0A1H5RJR8"/>